<name>A0ACB8TXB6_9APHY</name>
<evidence type="ECO:0000313" key="2">
    <source>
        <dbReference type="Proteomes" id="UP001055072"/>
    </source>
</evidence>
<organism evidence="1 2">
    <name type="scientific">Irpex rosettiformis</name>
    <dbReference type="NCBI Taxonomy" id="378272"/>
    <lineage>
        <taxon>Eukaryota</taxon>
        <taxon>Fungi</taxon>
        <taxon>Dikarya</taxon>
        <taxon>Basidiomycota</taxon>
        <taxon>Agaricomycotina</taxon>
        <taxon>Agaricomycetes</taxon>
        <taxon>Polyporales</taxon>
        <taxon>Irpicaceae</taxon>
        <taxon>Irpex</taxon>
    </lineage>
</organism>
<comment type="caution">
    <text evidence="1">The sequence shown here is derived from an EMBL/GenBank/DDBJ whole genome shotgun (WGS) entry which is preliminary data.</text>
</comment>
<keyword evidence="2" id="KW-1185">Reference proteome</keyword>
<sequence length="319" mass="36836">MYYMKWRLKCVGNIALADAISCKYLFSLGITAMKFAQVQADTSKLSMLGGQKDHFIVVRIGDLSSDIGNSATLSRGHIVGFIPIIVKGLNERKKSGFVNFKNTIHCTAFCFFLEKIMHLSQVDYKVVCSDSISRLLFPHIRIISANYEEQNITPVMQYYLLEHCKYERSPGNIVQIDFILKDFPYWPNLNLDYGNGNKWEDVSKVLVKLEHEDTSVVALALIRVTRRWIELNLYLLFIIQTEKTIVAYERILNRFHDALELYKIHSQTHAANDIWLKETINNMDSHRTLVSIPLLSFPMVKNLDVITKCQYIKSTSNQR</sequence>
<reference evidence="1" key="1">
    <citation type="journal article" date="2021" name="Environ. Microbiol.">
        <title>Gene family expansions and transcriptome signatures uncover fungal adaptations to wood decay.</title>
        <authorList>
            <person name="Hage H."/>
            <person name="Miyauchi S."/>
            <person name="Viragh M."/>
            <person name="Drula E."/>
            <person name="Min B."/>
            <person name="Chaduli D."/>
            <person name="Navarro D."/>
            <person name="Favel A."/>
            <person name="Norest M."/>
            <person name="Lesage-Meessen L."/>
            <person name="Balint B."/>
            <person name="Merenyi Z."/>
            <person name="de Eugenio L."/>
            <person name="Morin E."/>
            <person name="Martinez A.T."/>
            <person name="Baldrian P."/>
            <person name="Stursova M."/>
            <person name="Martinez M.J."/>
            <person name="Novotny C."/>
            <person name="Magnuson J.K."/>
            <person name="Spatafora J.W."/>
            <person name="Maurice S."/>
            <person name="Pangilinan J."/>
            <person name="Andreopoulos W."/>
            <person name="LaButti K."/>
            <person name="Hundley H."/>
            <person name="Na H."/>
            <person name="Kuo A."/>
            <person name="Barry K."/>
            <person name="Lipzen A."/>
            <person name="Henrissat B."/>
            <person name="Riley R."/>
            <person name="Ahrendt S."/>
            <person name="Nagy L.G."/>
            <person name="Grigoriev I.V."/>
            <person name="Martin F."/>
            <person name="Rosso M.N."/>
        </authorList>
    </citation>
    <scope>NUCLEOTIDE SEQUENCE</scope>
    <source>
        <strain evidence="1">CBS 384.51</strain>
    </source>
</reference>
<protein>
    <submittedName>
        <fullName evidence="1">Uncharacterized protein</fullName>
    </submittedName>
</protein>
<gene>
    <name evidence="1" type="ORF">BDY19DRAFT_908121</name>
</gene>
<accession>A0ACB8TXB6</accession>
<dbReference type="Proteomes" id="UP001055072">
    <property type="component" value="Unassembled WGS sequence"/>
</dbReference>
<dbReference type="EMBL" id="MU274922">
    <property type="protein sequence ID" value="KAI0086702.1"/>
    <property type="molecule type" value="Genomic_DNA"/>
</dbReference>
<proteinExistence type="predicted"/>
<evidence type="ECO:0000313" key="1">
    <source>
        <dbReference type="EMBL" id="KAI0086702.1"/>
    </source>
</evidence>